<dbReference type="EMBL" id="PUHR01000021">
    <property type="protein sequence ID" value="KAG0670548.1"/>
    <property type="molecule type" value="Genomic_DNA"/>
</dbReference>
<feature type="non-terminal residue" evidence="1">
    <location>
        <position position="63"/>
    </location>
</feature>
<dbReference type="AlphaFoldDB" id="A0A9P6WCT6"/>
<organism evidence="1 2">
    <name type="scientific">Maudiozyma exigua</name>
    <name type="common">Yeast</name>
    <name type="synonym">Kazachstania exigua</name>
    <dbReference type="NCBI Taxonomy" id="34358"/>
    <lineage>
        <taxon>Eukaryota</taxon>
        <taxon>Fungi</taxon>
        <taxon>Dikarya</taxon>
        <taxon>Ascomycota</taxon>
        <taxon>Saccharomycotina</taxon>
        <taxon>Saccharomycetes</taxon>
        <taxon>Saccharomycetales</taxon>
        <taxon>Saccharomycetaceae</taxon>
        <taxon>Maudiozyma</taxon>
    </lineage>
</organism>
<dbReference type="Proteomes" id="UP000750334">
    <property type="component" value="Unassembled WGS sequence"/>
</dbReference>
<proteinExistence type="predicted"/>
<name>A0A9P6WCT6_MAUEX</name>
<feature type="non-terminal residue" evidence="1">
    <location>
        <position position="1"/>
    </location>
</feature>
<evidence type="ECO:0000313" key="2">
    <source>
        <dbReference type="Proteomes" id="UP000750334"/>
    </source>
</evidence>
<accession>A0A9P6WCT6</accession>
<reference evidence="1 2" key="1">
    <citation type="submission" date="2020-11" db="EMBL/GenBank/DDBJ databases">
        <title>Kefir isolates.</title>
        <authorList>
            <person name="Marcisauskas S."/>
            <person name="Kim Y."/>
            <person name="Blasche S."/>
        </authorList>
    </citation>
    <scope>NUCLEOTIDE SEQUENCE [LARGE SCALE GENOMIC DNA]</scope>
    <source>
        <strain evidence="1 2">OG2</strain>
    </source>
</reference>
<gene>
    <name evidence="1" type="ORF">C6P45_002114</name>
</gene>
<protein>
    <submittedName>
        <fullName evidence="1">Uncharacterized protein</fullName>
    </submittedName>
</protein>
<sequence length="63" mass="7225">TSSFIPNSRYSVLIFIPKIDWLTTICNIKVNSIPHFSHMNQPQIPQYQTNQTLTVGSHQVKVL</sequence>
<keyword evidence="2" id="KW-1185">Reference proteome</keyword>
<evidence type="ECO:0000313" key="1">
    <source>
        <dbReference type="EMBL" id="KAG0670548.1"/>
    </source>
</evidence>
<comment type="caution">
    <text evidence="1">The sequence shown here is derived from an EMBL/GenBank/DDBJ whole genome shotgun (WGS) entry which is preliminary data.</text>
</comment>